<keyword evidence="2" id="KW-1185">Reference proteome</keyword>
<reference evidence="1 2" key="1">
    <citation type="submission" date="2024-06" db="EMBL/GenBank/DDBJ databases">
        <authorList>
            <person name="Kaempfer P."/>
            <person name="Viver T."/>
        </authorList>
    </citation>
    <scope>NUCLEOTIDE SEQUENCE [LARGE SCALE GENOMIC DNA]</scope>
    <source>
        <strain evidence="1 2">ST-75</strain>
    </source>
</reference>
<comment type="caution">
    <text evidence="1">The sequence shown here is derived from an EMBL/GenBank/DDBJ whole genome shotgun (WGS) entry which is preliminary data.</text>
</comment>
<accession>A0ABW8Y9C7</accession>
<proteinExistence type="predicted"/>
<dbReference type="RefSeq" id="WP_408073788.1">
    <property type="nucleotide sequence ID" value="NZ_JBELQB010000003.1"/>
</dbReference>
<sequence length="48" mass="5734">MDVLFNRKDETPQKVVIDYSEGITVIRGMKEEYRMSPILKEMDRLTKE</sequence>
<name>A0ABW8Y9C7_9FLAO</name>
<gene>
    <name evidence="1" type="ORF">ABS768_04540</name>
</gene>
<organism evidence="1 2">
    <name type="scientific">Flavobacterium rhizophilum</name>
    <dbReference type="NCBI Taxonomy" id="3163296"/>
    <lineage>
        <taxon>Bacteria</taxon>
        <taxon>Pseudomonadati</taxon>
        <taxon>Bacteroidota</taxon>
        <taxon>Flavobacteriia</taxon>
        <taxon>Flavobacteriales</taxon>
        <taxon>Flavobacteriaceae</taxon>
        <taxon>Flavobacterium</taxon>
    </lineage>
</organism>
<dbReference type="EMBL" id="JBELQB010000003">
    <property type="protein sequence ID" value="MFL9836754.1"/>
    <property type="molecule type" value="Genomic_DNA"/>
</dbReference>
<dbReference type="Proteomes" id="UP001629059">
    <property type="component" value="Unassembled WGS sequence"/>
</dbReference>
<protein>
    <submittedName>
        <fullName evidence="1">Uncharacterized protein</fullName>
    </submittedName>
</protein>
<evidence type="ECO:0000313" key="1">
    <source>
        <dbReference type="EMBL" id="MFL9836754.1"/>
    </source>
</evidence>
<evidence type="ECO:0000313" key="2">
    <source>
        <dbReference type="Proteomes" id="UP001629059"/>
    </source>
</evidence>